<gene>
    <name evidence="2" type="ORF">KUF71_002631</name>
</gene>
<feature type="region of interest" description="Disordered" evidence="1">
    <location>
        <begin position="26"/>
        <end position="80"/>
    </location>
</feature>
<reference evidence="2" key="1">
    <citation type="submission" date="2021-07" db="EMBL/GenBank/DDBJ databases">
        <authorList>
            <person name="Catto M.A."/>
            <person name="Jacobson A."/>
            <person name="Kennedy G."/>
            <person name="Labadie P."/>
            <person name="Hunt B.G."/>
            <person name="Srinivasan R."/>
        </authorList>
    </citation>
    <scope>NUCLEOTIDE SEQUENCE</scope>
    <source>
        <strain evidence="2">PL_HMW_Pooled</strain>
        <tissue evidence="2">Head</tissue>
    </source>
</reference>
<dbReference type="AlphaFoldDB" id="A0AAE1HR59"/>
<dbReference type="InterPro" id="IPR004242">
    <property type="entry name" value="Transposase_21"/>
</dbReference>
<feature type="compositionally biased region" description="Low complexity" evidence="1">
    <location>
        <begin position="26"/>
        <end position="48"/>
    </location>
</feature>
<sequence length="393" mass="43601">IDNILRDECQDDNTFYEDCARGVLTDSSSEADSSSESSAAIDVSISSSGEDGESLKRSCESDSSSSENKEGQVDSDSDLDGGFVSPHVVDGGVLIMINLFLQHTMEKSSLGSILKGTLQFLPKVNNIPKTQYSLFKYVSDLCTLSKSKIHYYCSECHYYLGGQQMCCTLCNASSKKLQICSKITVLQMKLISKAQRLAAEIKDGVFTDLCTDGEYNLTVVGHTDGLSISKRSNVSAWPLELFIIAELPPHIRYKYVLVSGIWIDDSKPNLNSYLRPFVSELSSLNENGVKWVHPKTQREHKSSVTVLILIADAPARAQLQNILSHGGKHCCNRFFEQRNGWKLREDSLDRKEDLEGGELRAVKGVRGGSVLKSLPGCDRSTVVFPEYMLYFWS</sequence>
<evidence type="ECO:0000313" key="2">
    <source>
        <dbReference type="EMBL" id="KAK3925245.1"/>
    </source>
</evidence>
<protein>
    <submittedName>
        <fullName evidence="2">Halomucin</fullName>
    </submittedName>
</protein>
<reference evidence="2" key="2">
    <citation type="journal article" date="2023" name="BMC Genomics">
        <title>Pest status, molecular evolution, and epigenetic factors derived from the genome assembly of Frankliniella fusca, a thysanopteran phytovirus vector.</title>
        <authorList>
            <person name="Catto M.A."/>
            <person name="Labadie P.E."/>
            <person name="Jacobson A.L."/>
            <person name="Kennedy G.G."/>
            <person name="Srinivasan R."/>
            <person name="Hunt B.G."/>
        </authorList>
    </citation>
    <scope>NUCLEOTIDE SEQUENCE</scope>
    <source>
        <strain evidence="2">PL_HMW_Pooled</strain>
    </source>
</reference>
<dbReference type="EMBL" id="JAHWGI010001223">
    <property type="protein sequence ID" value="KAK3925245.1"/>
    <property type="molecule type" value="Genomic_DNA"/>
</dbReference>
<keyword evidence="3" id="KW-1185">Reference proteome</keyword>
<comment type="caution">
    <text evidence="2">The sequence shown here is derived from an EMBL/GenBank/DDBJ whole genome shotgun (WGS) entry which is preliminary data.</text>
</comment>
<accession>A0AAE1HR59</accession>
<name>A0AAE1HR59_9NEOP</name>
<proteinExistence type="predicted"/>
<evidence type="ECO:0000256" key="1">
    <source>
        <dbReference type="SAM" id="MobiDB-lite"/>
    </source>
</evidence>
<dbReference type="Proteomes" id="UP001219518">
    <property type="component" value="Unassembled WGS sequence"/>
</dbReference>
<dbReference type="Pfam" id="PF02992">
    <property type="entry name" value="Transposase_21"/>
    <property type="match status" value="1"/>
</dbReference>
<evidence type="ECO:0000313" key="3">
    <source>
        <dbReference type="Proteomes" id="UP001219518"/>
    </source>
</evidence>
<organism evidence="2 3">
    <name type="scientific">Frankliniella fusca</name>
    <dbReference type="NCBI Taxonomy" id="407009"/>
    <lineage>
        <taxon>Eukaryota</taxon>
        <taxon>Metazoa</taxon>
        <taxon>Ecdysozoa</taxon>
        <taxon>Arthropoda</taxon>
        <taxon>Hexapoda</taxon>
        <taxon>Insecta</taxon>
        <taxon>Pterygota</taxon>
        <taxon>Neoptera</taxon>
        <taxon>Paraneoptera</taxon>
        <taxon>Thysanoptera</taxon>
        <taxon>Terebrantia</taxon>
        <taxon>Thripoidea</taxon>
        <taxon>Thripidae</taxon>
        <taxon>Frankliniella</taxon>
    </lineage>
</organism>
<feature type="non-terminal residue" evidence="2">
    <location>
        <position position="393"/>
    </location>
</feature>